<feature type="region of interest" description="Disordered" evidence="1">
    <location>
        <begin position="52"/>
        <end position="93"/>
    </location>
</feature>
<evidence type="ECO:0000256" key="2">
    <source>
        <dbReference type="SAM" id="SignalP"/>
    </source>
</evidence>
<evidence type="ECO:0000313" key="4">
    <source>
        <dbReference type="Proteomes" id="UP001066276"/>
    </source>
</evidence>
<evidence type="ECO:0000256" key="1">
    <source>
        <dbReference type="SAM" id="MobiDB-lite"/>
    </source>
</evidence>
<reference evidence="3" key="1">
    <citation type="journal article" date="2022" name="bioRxiv">
        <title>Sequencing and chromosome-scale assembly of the giantPleurodeles waltlgenome.</title>
        <authorList>
            <person name="Brown T."/>
            <person name="Elewa A."/>
            <person name="Iarovenko S."/>
            <person name="Subramanian E."/>
            <person name="Araus A.J."/>
            <person name="Petzold A."/>
            <person name="Susuki M."/>
            <person name="Suzuki K.-i.T."/>
            <person name="Hayashi T."/>
            <person name="Toyoda A."/>
            <person name="Oliveira C."/>
            <person name="Osipova E."/>
            <person name="Leigh N.D."/>
            <person name="Simon A."/>
            <person name="Yun M.H."/>
        </authorList>
    </citation>
    <scope>NUCLEOTIDE SEQUENCE</scope>
    <source>
        <strain evidence="3">20211129_DDA</strain>
        <tissue evidence="3">Liver</tissue>
    </source>
</reference>
<dbReference type="AlphaFoldDB" id="A0AAV7R0A4"/>
<organism evidence="3 4">
    <name type="scientific">Pleurodeles waltl</name>
    <name type="common">Iberian ribbed newt</name>
    <dbReference type="NCBI Taxonomy" id="8319"/>
    <lineage>
        <taxon>Eukaryota</taxon>
        <taxon>Metazoa</taxon>
        <taxon>Chordata</taxon>
        <taxon>Craniata</taxon>
        <taxon>Vertebrata</taxon>
        <taxon>Euteleostomi</taxon>
        <taxon>Amphibia</taxon>
        <taxon>Batrachia</taxon>
        <taxon>Caudata</taxon>
        <taxon>Salamandroidea</taxon>
        <taxon>Salamandridae</taxon>
        <taxon>Pleurodelinae</taxon>
        <taxon>Pleurodeles</taxon>
    </lineage>
</organism>
<proteinExistence type="predicted"/>
<protein>
    <submittedName>
        <fullName evidence="3">Uncharacterized protein</fullName>
    </submittedName>
</protein>
<keyword evidence="4" id="KW-1185">Reference proteome</keyword>
<comment type="caution">
    <text evidence="3">The sequence shown here is derived from an EMBL/GenBank/DDBJ whole genome shotgun (WGS) entry which is preliminary data.</text>
</comment>
<dbReference type="EMBL" id="JANPWB010000010">
    <property type="protein sequence ID" value="KAJ1144153.1"/>
    <property type="molecule type" value="Genomic_DNA"/>
</dbReference>
<feature type="signal peptide" evidence="2">
    <location>
        <begin position="1"/>
        <end position="15"/>
    </location>
</feature>
<dbReference type="Proteomes" id="UP001066276">
    <property type="component" value="Chromosome 6"/>
</dbReference>
<keyword evidence="2" id="KW-0732">Signal</keyword>
<feature type="chain" id="PRO_5043619589" evidence="2">
    <location>
        <begin position="16"/>
        <end position="93"/>
    </location>
</feature>
<sequence length="93" mass="9523">MLPALMLLFPVLGCGTRLSALGVRATSTWVPLPGATCWAHVLGACLPDVEGTIPPPVPEPSNEPGFKGASRGARVRLGEPGELGEPEEPGDPG</sequence>
<accession>A0AAV7R0A4</accession>
<name>A0AAV7R0A4_PLEWA</name>
<evidence type="ECO:0000313" key="3">
    <source>
        <dbReference type="EMBL" id="KAJ1144153.1"/>
    </source>
</evidence>
<gene>
    <name evidence="3" type="ORF">NDU88_010455</name>
</gene>
<feature type="compositionally biased region" description="Acidic residues" evidence="1">
    <location>
        <begin position="82"/>
        <end position="93"/>
    </location>
</feature>